<dbReference type="EMBL" id="QASA01000001">
    <property type="protein sequence ID" value="RDC62259.1"/>
    <property type="molecule type" value="Genomic_DNA"/>
</dbReference>
<dbReference type="OrthoDB" id="9854186at2"/>
<comment type="caution">
    <text evidence="1">The sequence shown here is derived from an EMBL/GenBank/DDBJ whole genome shotgun (WGS) entry which is preliminary data.</text>
</comment>
<evidence type="ECO:0000313" key="2">
    <source>
        <dbReference type="Proteomes" id="UP000253919"/>
    </source>
</evidence>
<sequence length="82" mass="9186">MNKDFDRTQLLKTALNHSSITIDELANRLGLTPILLYHNLESEEEGDQTVKAVATGLGIPTSYFEGKYYYNERGQLVPSAPK</sequence>
<evidence type="ECO:0008006" key="3">
    <source>
        <dbReference type="Google" id="ProtNLM"/>
    </source>
</evidence>
<organism evidence="1 2">
    <name type="scientific">Adhaeribacter pallidiroseus</name>
    <dbReference type="NCBI Taxonomy" id="2072847"/>
    <lineage>
        <taxon>Bacteria</taxon>
        <taxon>Pseudomonadati</taxon>
        <taxon>Bacteroidota</taxon>
        <taxon>Cytophagia</taxon>
        <taxon>Cytophagales</taxon>
        <taxon>Hymenobacteraceae</taxon>
        <taxon>Adhaeribacter</taxon>
    </lineage>
</organism>
<gene>
    <name evidence="1" type="ORF">AHMF7616_00850</name>
</gene>
<proteinExistence type="predicted"/>
<reference evidence="1 2" key="1">
    <citation type="submission" date="2018-04" db="EMBL/GenBank/DDBJ databases">
        <title>Adhaeribacter sp. HMF7616 genome sequencing and assembly.</title>
        <authorList>
            <person name="Kang H."/>
            <person name="Kang J."/>
            <person name="Cha I."/>
            <person name="Kim H."/>
            <person name="Joh K."/>
        </authorList>
    </citation>
    <scope>NUCLEOTIDE SEQUENCE [LARGE SCALE GENOMIC DNA]</scope>
    <source>
        <strain evidence="1 2">HMF7616</strain>
    </source>
</reference>
<dbReference type="AlphaFoldDB" id="A0A369QH97"/>
<dbReference type="RefSeq" id="WP_115371725.1">
    <property type="nucleotide sequence ID" value="NZ_QASA01000001.1"/>
</dbReference>
<accession>A0A369QH97</accession>
<name>A0A369QH97_9BACT</name>
<dbReference type="Proteomes" id="UP000253919">
    <property type="component" value="Unassembled WGS sequence"/>
</dbReference>
<evidence type="ECO:0000313" key="1">
    <source>
        <dbReference type="EMBL" id="RDC62259.1"/>
    </source>
</evidence>
<protein>
    <recommendedName>
        <fullName evidence="3">HTH cro/C1-type domain-containing protein</fullName>
    </recommendedName>
</protein>
<keyword evidence="2" id="KW-1185">Reference proteome</keyword>